<sequence length="320" mass="37175">MRNFLLKIGLFSTLLIVLGIIFGLLADHGLRSLRKGEFGEWNRYRTDSIHSNWIILGNSRAYRHFSTQIIDSILRVDSYNLGATNATFPFQRLRYNYFRRFADKPSVVILSVDAGTTLHAEDGIPDRQQFIPILNEPEIQKGLKGYKNGFQWFDYYNPVTKYNRCFEAMKQGLFSFIGIPESGVERYKGFINENYKWDGTFEQFKAQYPMGKKMPVDKNVIEDLTSFLRQIAGEGIRVVMVYSPEYIEGQQLILNRDSIVKIYRDISNKMSVPFLDYSSHPICYDKSYFYNSTHLTLDGAEQFSKIVCSDLKLMGNEYSR</sequence>
<protein>
    <recommendedName>
        <fullName evidence="4">DUF1574 domain-containing protein</fullName>
    </recommendedName>
</protein>
<dbReference type="AlphaFoldDB" id="A0A1T5CUZ9"/>
<keyword evidence="1" id="KW-1133">Transmembrane helix</keyword>
<accession>A0A1T5CUZ9</accession>
<evidence type="ECO:0008006" key="4">
    <source>
        <dbReference type="Google" id="ProtNLM"/>
    </source>
</evidence>
<evidence type="ECO:0000313" key="3">
    <source>
        <dbReference type="Proteomes" id="UP000190852"/>
    </source>
</evidence>
<dbReference type="EMBL" id="FUYQ01000014">
    <property type="protein sequence ID" value="SKB63173.1"/>
    <property type="molecule type" value="Genomic_DNA"/>
</dbReference>
<dbReference type="SUPFAM" id="SSF52266">
    <property type="entry name" value="SGNH hydrolase"/>
    <property type="match status" value="1"/>
</dbReference>
<proteinExistence type="predicted"/>
<feature type="transmembrane region" description="Helical" evidence="1">
    <location>
        <begin position="6"/>
        <end position="26"/>
    </location>
</feature>
<keyword evidence="1" id="KW-0812">Transmembrane</keyword>
<organism evidence="2 3">
    <name type="scientific">Parabacteroides chartae</name>
    <dbReference type="NCBI Taxonomy" id="1037355"/>
    <lineage>
        <taxon>Bacteria</taxon>
        <taxon>Pseudomonadati</taxon>
        <taxon>Bacteroidota</taxon>
        <taxon>Bacteroidia</taxon>
        <taxon>Bacteroidales</taxon>
        <taxon>Tannerellaceae</taxon>
        <taxon>Parabacteroides</taxon>
    </lineage>
</organism>
<gene>
    <name evidence="2" type="ORF">SAMN05660349_02107</name>
</gene>
<keyword evidence="3" id="KW-1185">Reference proteome</keyword>
<dbReference type="Proteomes" id="UP000190852">
    <property type="component" value="Unassembled WGS sequence"/>
</dbReference>
<evidence type="ECO:0000256" key="1">
    <source>
        <dbReference type="SAM" id="Phobius"/>
    </source>
</evidence>
<reference evidence="3" key="1">
    <citation type="submission" date="2017-02" db="EMBL/GenBank/DDBJ databases">
        <authorList>
            <person name="Varghese N."/>
            <person name="Submissions S."/>
        </authorList>
    </citation>
    <scope>NUCLEOTIDE SEQUENCE [LARGE SCALE GENOMIC DNA]</scope>
    <source>
        <strain evidence="3">DSM 24967</strain>
    </source>
</reference>
<keyword evidence="1" id="KW-0472">Membrane</keyword>
<dbReference type="RefSeq" id="WP_079683604.1">
    <property type="nucleotide sequence ID" value="NZ_FUYQ01000014.1"/>
</dbReference>
<evidence type="ECO:0000313" key="2">
    <source>
        <dbReference type="EMBL" id="SKB63173.1"/>
    </source>
</evidence>
<name>A0A1T5CUZ9_9BACT</name>